<feature type="domain" description="BPL/LPL catalytic" evidence="1">
    <location>
        <begin position="23"/>
        <end position="216"/>
    </location>
</feature>
<dbReference type="EMBL" id="BAOS01000013">
    <property type="protein sequence ID" value="GAX60569.1"/>
    <property type="molecule type" value="Genomic_DNA"/>
</dbReference>
<evidence type="ECO:0000313" key="2">
    <source>
        <dbReference type="EMBL" id="GAX60569.1"/>
    </source>
</evidence>
<proteinExistence type="predicted"/>
<dbReference type="PANTHER" id="PTHR43679:SF2">
    <property type="entry name" value="OCTANOYL-[GCVH]:PROTEIN N-OCTANOYLTRANSFERASE"/>
    <property type="match status" value="1"/>
</dbReference>
<dbReference type="InterPro" id="IPR050664">
    <property type="entry name" value="Octanoyltrans_LipM/LipL"/>
</dbReference>
<dbReference type="GO" id="GO:0016874">
    <property type="term" value="F:ligase activity"/>
    <property type="evidence" value="ECO:0007669"/>
    <property type="project" value="UniProtKB-KW"/>
</dbReference>
<comment type="caution">
    <text evidence="2">The sequence shown here is derived from an EMBL/GenBank/DDBJ whole genome shotgun (WGS) entry which is preliminary data.</text>
</comment>
<dbReference type="Proteomes" id="UP000218542">
    <property type="component" value="Unassembled WGS sequence"/>
</dbReference>
<evidence type="ECO:0000259" key="1">
    <source>
        <dbReference type="PROSITE" id="PS51733"/>
    </source>
</evidence>
<protein>
    <submittedName>
        <fullName evidence="2">Biotin/lipoate A/B protein ligase</fullName>
    </submittedName>
</protein>
<keyword evidence="2" id="KW-0436">Ligase</keyword>
<sequence length="265" mass="30675">MDFIDTGFNDAYTNMAIDEILLSSKVPVLRFYQWEPGAVSIGRYQDVHEIDLEYCAENSIDVVRRITGGKAVLHEKELTYAFIVDKEMMPRSIVESYKIISSAITQGLRALGLKPEMNKLNTRNRDNPVCFQETSFNELTINRKKFVGSAQVRVKGKLLQHGSILTGINTEKYSNCFNQKPETDDLMKKITYIEIPEKELRDSIKHSFSRYFNASVNDRNLYNREKLEALELARKKYKSDSWNSCSKRKFYLSTPETKPEGLRKK</sequence>
<dbReference type="PROSITE" id="PS51733">
    <property type="entry name" value="BPL_LPL_CATALYTIC"/>
    <property type="match status" value="1"/>
</dbReference>
<dbReference type="RefSeq" id="WP_096893968.1">
    <property type="nucleotide sequence ID" value="NZ_BAOS01000013.1"/>
</dbReference>
<dbReference type="InterPro" id="IPR045864">
    <property type="entry name" value="aa-tRNA-synth_II/BPL/LPL"/>
</dbReference>
<accession>A0A286TXD9</accession>
<dbReference type="Gene3D" id="3.30.930.10">
    <property type="entry name" value="Bira Bifunctional Protein, Domain 2"/>
    <property type="match status" value="1"/>
</dbReference>
<dbReference type="OrthoDB" id="9774653at2"/>
<dbReference type="SUPFAM" id="SSF55681">
    <property type="entry name" value="Class II aaRS and biotin synthetases"/>
    <property type="match status" value="1"/>
</dbReference>
<dbReference type="CDD" id="cd16443">
    <property type="entry name" value="LplA"/>
    <property type="match status" value="1"/>
</dbReference>
<dbReference type="PANTHER" id="PTHR43679">
    <property type="entry name" value="OCTANOYLTRANSFERASE LIPM-RELATED"/>
    <property type="match status" value="1"/>
</dbReference>
<keyword evidence="3" id="KW-1185">Reference proteome</keyword>
<name>A0A286TXD9_9BACT</name>
<gene>
    <name evidence="2" type="ORF">SCALIN_C13_0081</name>
</gene>
<dbReference type="InterPro" id="IPR004143">
    <property type="entry name" value="BPL_LPL_catalytic"/>
</dbReference>
<reference evidence="3" key="1">
    <citation type="journal article" date="2017" name="Environ. Microbiol. Rep.">
        <title>Genetic Diversity of Marine Anaerobic Ammonium-Oxidizing Bacteria as Revealed by Genomic and Proteomic Analyses of 'Candidatus Scalindua japonica'.</title>
        <authorList>
            <person name="Oshiki M."/>
            <person name="Mizuto K."/>
            <person name="Kimura Z."/>
            <person name="Kindaichi T."/>
            <person name="Satoh H."/>
            <person name="Okabe S."/>
        </authorList>
    </citation>
    <scope>NUCLEOTIDE SEQUENCE [LARGE SCALE GENOMIC DNA]</scope>
    <source>
        <strain evidence="3">husup-a2</strain>
    </source>
</reference>
<dbReference type="Pfam" id="PF21948">
    <property type="entry name" value="LplA-B_cat"/>
    <property type="match status" value="1"/>
</dbReference>
<dbReference type="AlphaFoldDB" id="A0A286TXD9"/>
<evidence type="ECO:0000313" key="3">
    <source>
        <dbReference type="Proteomes" id="UP000218542"/>
    </source>
</evidence>
<organism evidence="2 3">
    <name type="scientific">Candidatus Scalindua japonica</name>
    <dbReference type="NCBI Taxonomy" id="1284222"/>
    <lineage>
        <taxon>Bacteria</taxon>
        <taxon>Pseudomonadati</taxon>
        <taxon>Planctomycetota</taxon>
        <taxon>Candidatus Brocadiia</taxon>
        <taxon>Candidatus Brocadiales</taxon>
        <taxon>Candidatus Scalinduaceae</taxon>
        <taxon>Candidatus Scalindua</taxon>
    </lineage>
</organism>